<reference evidence="2 4" key="1">
    <citation type="journal article" date="2019" name="Microbiol. Resour. Announc.">
        <title>The Genome Sequence of the Halobacterium salinarum Type Strain Is Closely Related to That of Laboratory Strains NRC-1 and R1.</title>
        <authorList>
            <person name="Pfeiffer F."/>
            <person name="Marchfelder A."/>
            <person name="Habermann B."/>
            <person name="Dyall-Smith M.L."/>
        </authorList>
    </citation>
    <scope>NUCLEOTIDE SEQUENCE [LARGE SCALE GENOMIC DNA]</scope>
    <source>
        <strain evidence="2">91-R6</strain>
        <strain evidence="4">ATCC 33171 / DSM 3754 / JCM 8978 / NBRC 102687 / NCIMB 764 / 91-R6</strain>
        <plasmid evidence="4">phsal2</plasmid>
    </source>
</reference>
<proteinExistence type="predicted"/>
<keyword evidence="2" id="KW-0614">Plasmid</keyword>
<accession>A0A4D6GWK6</accession>
<evidence type="ECO:0000313" key="3">
    <source>
        <dbReference type="EMBL" id="TYO73828.1"/>
    </source>
</evidence>
<evidence type="ECO:0000313" key="2">
    <source>
        <dbReference type="EMBL" id="QCC46159.1"/>
    </source>
</evidence>
<dbReference type="Proteomes" id="UP000296216">
    <property type="component" value="Plasmid pHSAL2"/>
</dbReference>
<reference evidence="2" key="3">
    <citation type="journal article" name="MicrobiologyOpen">
        <title>Whole-genome comparison between the type strain of Halobacterium salinarum (DSM 3754(T)) and the laboratory strains R1 and NRC-1.</title>
        <authorList>
            <person name="Pfeiffer F."/>
            <person name="Losensky G."/>
            <person name="Marchfelder A."/>
            <person name="Habermann B."/>
            <person name="Dyall-Smith M."/>
        </authorList>
    </citation>
    <scope>NUCLEOTIDE SEQUENCE</scope>
    <source>
        <strain evidence="2">91-R6</strain>
    </source>
</reference>
<dbReference type="EMBL" id="VRYN01000016">
    <property type="protein sequence ID" value="TYO73828.1"/>
    <property type="molecule type" value="Genomic_DNA"/>
</dbReference>
<keyword evidence="1" id="KW-0472">Membrane</keyword>
<feature type="transmembrane region" description="Helical" evidence="1">
    <location>
        <begin position="139"/>
        <end position="162"/>
    </location>
</feature>
<evidence type="ECO:0000313" key="5">
    <source>
        <dbReference type="Proteomes" id="UP000323075"/>
    </source>
</evidence>
<feature type="transmembrane region" description="Helical" evidence="1">
    <location>
        <begin position="12"/>
        <end position="42"/>
    </location>
</feature>
<keyword evidence="1" id="KW-1133">Transmembrane helix</keyword>
<dbReference type="AlphaFoldDB" id="A0A4D6GWK6"/>
<geneLocation type="plasmid" evidence="4">
    <name>phsal2</name>
</geneLocation>
<evidence type="ECO:0000313" key="4">
    <source>
        <dbReference type="Proteomes" id="UP000296216"/>
    </source>
</evidence>
<evidence type="ECO:0000256" key="1">
    <source>
        <dbReference type="SAM" id="Phobius"/>
    </source>
</evidence>
<geneLocation type="plasmid" evidence="2">
    <name>pHSAL2</name>
</geneLocation>
<organism evidence="2 4">
    <name type="scientific">Halobacterium salinarum (strain ATCC 33171 / DSM 3754 / JCM 8978 / NBRC 102687 / NCIMB 764 / 91-R6)</name>
    <dbReference type="NCBI Taxonomy" id="2597657"/>
    <lineage>
        <taxon>Archaea</taxon>
        <taxon>Methanobacteriati</taxon>
        <taxon>Methanobacteriota</taxon>
        <taxon>Stenosarchaea group</taxon>
        <taxon>Halobacteria</taxon>
        <taxon>Halobacteriales</taxon>
        <taxon>Halobacteriaceae</taxon>
        <taxon>Halobacterium</taxon>
    </lineage>
</organism>
<dbReference type="RefSeq" id="WP_136361756.1">
    <property type="nucleotide sequence ID" value="NZ_VRYN01000016.1"/>
</dbReference>
<keyword evidence="1" id="KW-0812">Transmembrane</keyword>
<reference evidence="3 5" key="2">
    <citation type="submission" date="2019-07" db="EMBL/GenBank/DDBJ databases">
        <title>Genomic Encyclopedia of Archaeal and Bacterial Type Strains, Phase II (KMG-II): from individual species to whole genera.</title>
        <authorList>
            <person name="Goeker M."/>
        </authorList>
    </citation>
    <scope>NUCLEOTIDE SEQUENCE [LARGE SCALE GENOMIC DNA]</scope>
    <source>
        <strain evidence="3 5">DSM 3754</strain>
    </source>
</reference>
<dbReference type="EMBL" id="CP038633">
    <property type="protein sequence ID" value="QCC46159.1"/>
    <property type="molecule type" value="Genomic_DNA"/>
</dbReference>
<gene>
    <name evidence="3" type="ORF">APQ99_02366</name>
    <name evidence="2" type="ORF">HBSAL_13240</name>
</gene>
<dbReference type="Pfam" id="PF04307">
    <property type="entry name" value="YdjM"/>
    <property type="match status" value="1"/>
</dbReference>
<feature type="transmembrane region" description="Helical" evidence="1">
    <location>
        <begin position="62"/>
        <end position="79"/>
    </location>
</feature>
<dbReference type="InterPro" id="IPR007404">
    <property type="entry name" value="YdjM-like"/>
</dbReference>
<dbReference type="GeneID" id="39856369"/>
<protein>
    <submittedName>
        <fullName evidence="2">DUF457 family protein</fullName>
    </submittedName>
    <submittedName>
        <fullName evidence="3">Inner membrane protein</fullName>
    </submittedName>
</protein>
<dbReference type="Proteomes" id="UP000323075">
    <property type="component" value="Unassembled WGS sequence"/>
</dbReference>
<name>A0A4D6GWK6_HALS9</name>
<sequence>MHQKGHYGAALVAYAPIVFILTALGYTTLGVLGGVVVVGGAMLPDVDQRIPGVKHRGPTHTVWFALAVGTVVGVGGLLLGASRGVLAALGTGLFGAVVGTLTVVAHILADVLTPTGVRPFAPVRGEKYTLDVVTAANPIVNYALLVLGAVVAGVAVAGGLALST</sequence>
<feature type="transmembrane region" description="Helical" evidence="1">
    <location>
        <begin position="86"/>
        <end position="109"/>
    </location>
</feature>